<dbReference type="InterPro" id="IPR002716">
    <property type="entry name" value="PIN_dom"/>
</dbReference>
<keyword evidence="4 5" id="KW-0378">Hydrolase</keyword>
<keyword evidence="8" id="KW-1185">Reference proteome</keyword>
<keyword evidence="3 5" id="KW-0479">Metal-binding</keyword>
<evidence type="ECO:0000256" key="1">
    <source>
        <dbReference type="ARBA" id="ARBA00022649"/>
    </source>
</evidence>
<dbReference type="STRING" id="1223802.SUTH_03484"/>
<keyword evidence="5" id="KW-0800">Toxin</keyword>
<dbReference type="GO" id="GO:0016787">
    <property type="term" value="F:hydrolase activity"/>
    <property type="evidence" value="ECO:0007669"/>
    <property type="project" value="UniProtKB-KW"/>
</dbReference>
<comment type="function">
    <text evidence="5">Toxic component of a toxin-antitoxin (TA) system. An RNase.</text>
</comment>
<organism evidence="7 8">
    <name type="scientific">Sulfuritalea hydrogenivorans sk43H</name>
    <dbReference type="NCBI Taxonomy" id="1223802"/>
    <lineage>
        <taxon>Bacteria</taxon>
        <taxon>Pseudomonadati</taxon>
        <taxon>Pseudomonadota</taxon>
        <taxon>Betaproteobacteria</taxon>
        <taxon>Nitrosomonadales</taxon>
        <taxon>Sterolibacteriaceae</taxon>
        <taxon>Sulfuritalea</taxon>
    </lineage>
</organism>
<feature type="binding site" evidence="5">
    <location>
        <position position="97"/>
    </location>
    <ligand>
        <name>Mg(2+)</name>
        <dbReference type="ChEBI" id="CHEBI:18420"/>
    </ligand>
</feature>
<evidence type="ECO:0000256" key="4">
    <source>
        <dbReference type="ARBA" id="ARBA00022801"/>
    </source>
</evidence>
<accession>W0SIE6</accession>
<proteinExistence type="inferred from homology"/>
<dbReference type="KEGG" id="shd:SUTH_03484"/>
<dbReference type="Pfam" id="PF01850">
    <property type="entry name" value="PIN"/>
    <property type="match status" value="1"/>
</dbReference>
<dbReference type="InterPro" id="IPR029060">
    <property type="entry name" value="PIN-like_dom_sf"/>
</dbReference>
<evidence type="ECO:0000256" key="3">
    <source>
        <dbReference type="ARBA" id="ARBA00022723"/>
    </source>
</evidence>
<feature type="domain" description="PIN" evidence="6">
    <location>
        <begin position="4"/>
        <end position="121"/>
    </location>
</feature>
<dbReference type="Proteomes" id="UP000031637">
    <property type="component" value="Chromosome"/>
</dbReference>
<dbReference type="HOGENOM" id="CLU_143452_1_1_4"/>
<evidence type="ECO:0000259" key="6">
    <source>
        <dbReference type="Pfam" id="PF01850"/>
    </source>
</evidence>
<comment type="cofactor">
    <cofactor evidence="5">
        <name>Mg(2+)</name>
        <dbReference type="ChEBI" id="CHEBI:18420"/>
    </cofactor>
</comment>
<evidence type="ECO:0000256" key="2">
    <source>
        <dbReference type="ARBA" id="ARBA00022722"/>
    </source>
</evidence>
<evidence type="ECO:0000313" key="8">
    <source>
        <dbReference type="Proteomes" id="UP000031637"/>
    </source>
</evidence>
<protein>
    <recommendedName>
        <fullName evidence="5">Ribonuclease VapC</fullName>
        <shortName evidence="5">RNase VapC</shortName>
        <ecNumber evidence="5">3.1.-.-</ecNumber>
    </recommendedName>
    <alternativeName>
        <fullName evidence="5">Toxin VapC</fullName>
    </alternativeName>
</protein>
<sequence>MSSILVDTGPLVALADKRDNAHLDCKIFLEAYRGRLVTTWAVLTEFSHLAPSIAATLPLYRWIDKGGLELLPLGRDELVRAIDWIEKYADRPLDLADASLVVAAMATGIHTVWTLDRNDFETYRLPGRKRFHLAAMDR</sequence>
<keyword evidence="5" id="KW-0460">Magnesium</keyword>
<dbReference type="GO" id="GO:0004540">
    <property type="term" value="F:RNA nuclease activity"/>
    <property type="evidence" value="ECO:0007669"/>
    <property type="project" value="InterPro"/>
</dbReference>
<keyword evidence="2 5" id="KW-0540">Nuclease</keyword>
<dbReference type="InterPro" id="IPR022907">
    <property type="entry name" value="VapC_family"/>
</dbReference>
<dbReference type="AlphaFoldDB" id="W0SIE6"/>
<dbReference type="Gene3D" id="3.40.50.1010">
    <property type="entry name" value="5'-nuclease"/>
    <property type="match status" value="1"/>
</dbReference>
<dbReference type="HAMAP" id="MF_00265">
    <property type="entry name" value="VapC_Nob1"/>
    <property type="match status" value="1"/>
</dbReference>
<dbReference type="EMBL" id="AP012547">
    <property type="protein sequence ID" value="BAO31254.1"/>
    <property type="molecule type" value="Genomic_DNA"/>
</dbReference>
<name>W0SIE6_9PROT</name>
<gene>
    <name evidence="5" type="primary">vapC</name>
    <name evidence="7" type="ORF">SUTH_03484</name>
</gene>
<dbReference type="RefSeq" id="WP_041101050.1">
    <property type="nucleotide sequence ID" value="NZ_AP012547.1"/>
</dbReference>
<dbReference type="EC" id="3.1.-.-" evidence="5"/>
<evidence type="ECO:0000313" key="7">
    <source>
        <dbReference type="EMBL" id="BAO31254.1"/>
    </source>
</evidence>
<keyword evidence="1 5" id="KW-1277">Toxin-antitoxin system</keyword>
<evidence type="ECO:0000256" key="5">
    <source>
        <dbReference type="HAMAP-Rule" id="MF_00265"/>
    </source>
</evidence>
<comment type="similarity">
    <text evidence="5">Belongs to the PINc/VapC protein family.</text>
</comment>
<dbReference type="GO" id="GO:0000287">
    <property type="term" value="F:magnesium ion binding"/>
    <property type="evidence" value="ECO:0007669"/>
    <property type="project" value="UniProtKB-UniRule"/>
</dbReference>
<feature type="binding site" evidence="5">
    <location>
        <position position="7"/>
    </location>
    <ligand>
        <name>Mg(2+)</name>
        <dbReference type="ChEBI" id="CHEBI:18420"/>
    </ligand>
</feature>
<dbReference type="GO" id="GO:0090729">
    <property type="term" value="F:toxin activity"/>
    <property type="evidence" value="ECO:0007669"/>
    <property type="project" value="UniProtKB-KW"/>
</dbReference>
<reference evidence="7 8" key="1">
    <citation type="journal article" date="2014" name="Syst. Appl. Microbiol.">
        <title>Complete genomes of freshwater sulfur oxidizers Sulfuricella denitrificans skB26 and Sulfuritalea hydrogenivorans sk43H: genetic insights into the sulfur oxidation pathway of betaproteobacteria.</title>
        <authorList>
            <person name="Watanabe T."/>
            <person name="Kojima H."/>
            <person name="Fukui M."/>
        </authorList>
    </citation>
    <scope>NUCLEOTIDE SEQUENCE [LARGE SCALE GENOMIC DNA]</scope>
    <source>
        <strain evidence="7">DSM22779</strain>
    </source>
</reference>
<dbReference type="SUPFAM" id="SSF88723">
    <property type="entry name" value="PIN domain-like"/>
    <property type="match status" value="1"/>
</dbReference>